<organism evidence="2 3">
    <name type="scientific">Niallia hominis</name>
    <dbReference type="NCBI Taxonomy" id="3133173"/>
    <lineage>
        <taxon>Bacteria</taxon>
        <taxon>Bacillati</taxon>
        <taxon>Bacillota</taxon>
        <taxon>Bacilli</taxon>
        <taxon>Bacillales</taxon>
        <taxon>Bacillaceae</taxon>
        <taxon>Niallia</taxon>
    </lineage>
</organism>
<accession>A0ABV1ETJ4</accession>
<evidence type="ECO:0000313" key="3">
    <source>
        <dbReference type="Proteomes" id="UP001465426"/>
    </source>
</evidence>
<dbReference type="EMBL" id="JBBMFN010000002">
    <property type="protein sequence ID" value="MEQ2464424.1"/>
    <property type="molecule type" value="Genomic_DNA"/>
</dbReference>
<proteinExistence type="inferred from homology"/>
<dbReference type="RefSeq" id="WP_235251662.1">
    <property type="nucleotide sequence ID" value="NZ_JBBMFN010000002.1"/>
</dbReference>
<dbReference type="InterPro" id="IPR020908">
    <property type="entry name" value="UPF0738"/>
</dbReference>
<evidence type="ECO:0000256" key="1">
    <source>
        <dbReference type="HAMAP-Rule" id="MF_01861"/>
    </source>
</evidence>
<name>A0ABV1ETJ4_9BACI</name>
<dbReference type="HAMAP" id="MF_01861">
    <property type="entry name" value="UPF0738"/>
    <property type="match status" value="1"/>
</dbReference>
<sequence length="122" mass="14210">MKQKWKITESIVRENELVFQLQENANLENTMASGQMLVDSDSLAFIYLLEKENEYVYLEIPEMVWKDCKVALEANNAFFIKALNGELLLENFKEELEYLIENIRGNGNYGEEMEKAVSSVFQ</sequence>
<evidence type="ECO:0000313" key="2">
    <source>
        <dbReference type="EMBL" id="MEQ2464424.1"/>
    </source>
</evidence>
<dbReference type="Proteomes" id="UP001465426">
    <property type="component" value="Unassembled WGS sequence"/>
</dbReference>
<protein>
    <recommendedName>
        <fullName evidence="1">UPF0738 protein WMO63_01920</fullName>
    </recommendedName>
</protein>
<gene>
    <name evidence="2" type="ORF">WMO63_01920</name>
</gene>
<dbReference type="Pfam" id="PF19785">
    <property type="entry name" value="UPF0738"/>
    <property type="match status" value="1"/>
</dbReference>
<comment type="similarity">
    <text evidence="1">Belongs to the UPF0738 family.</text>
</comment>
<keyword evidence="3" id="KW-1185">Reference proteome</keyword>
<comment type="caution">
    <text evidence="2">The sequence shown here is derived from an EMBL/GenBank/DDBJ whole genome shotgun (WGS) entry which is preliminary data.</text>
</comment>
<reference evidence="2 3" key="1">
    <citation type="submission" date="2024-03" db="EMBL/GenBank/DDBJ databases">
        <title>Human intestinal bacterial collection.</title>
        <authorList>
            <person name="Pauvert C."/>
            <person name="Hitch T.C.A."/>
            <person name="Clavel T."/>
        </authorList>
    </citation>
    <scope>NUCLEOTIDE SEQUENCE [LARGE SCALE GENOMIC DNA]</scope>
    <source>
        <strain evidence="2 3">CLA-SR-H024</strain>
    </source>
</reference>